<comment type="caution">
    <text evidence="1">The sequence shown here is derived from an EMBL/GenBank/DDBJ whole genome shotgun (WGS) entry which is preliminary data.</text>
</comment>
<dbReference type="Gene3D" id="2.70.98.10">
    <property type="match status" value="1"/>
</dbReference>
<dbReference type="InterPro" id="IPR008183">
    <property type="entry name" value="Aldose_1/G6P_1-epimerase"/>
</dbReference>
<proteinExistence type="predicted"/>
<dbReference type="SUPFAM" id="SSF74650">
    <property type="entry name" value="Galactose mutarotase-like"/>
    <property type="match status" value="1"/>
</dbReference>
<dbReference type="Pfam" id="PF01263">
    <property type="entry name" value="Aldose_epim"/>
    <property type="match status" value="1"/>
</dbReference>
<dbReference type="InterPro" id="IPR014718">
    <property type="entry name" value="GH-type_carb-bd"/>
</dbReference>
<dbReference type="GO" id="GO:0030246">
    <property type="term" value="F:carbohydrate binding"/>
    <property type="evidence" value="ECO:0007669"/>
    <property type="project" value="InterPro"/>
</dbReference>
<dbReference type="EMBL" id="AMCI01000751">
    <property type="protein sequence ID" value="EJX07942.1"/>
    <property type="molecule type" value="Genomic_DNA"/>
</dbReference>
<dbReference type="GO" id="GO:0016853">
    <property type="term" value="F:isomerase activity"/>
    <property type="evidence" value="ECO:0007669"/>
    <property type="project" value="InterPro"/>
</dbReference>
<dbReference type="GO" id="GO:0005975">
    <property type="term" value="P:carbohydrate metabolic process"/>
    <property type="evidence" value="ECO:0007669"/>
    <property type="project" value="InterPro"/>
</dbReference>
<organism evidence="1">
    <name type="scientific">gut metagenome</name>
    <dbReference type="NCBI Taxonomy" id="749906"/>
    <lineage>
        <taxon>unclassified sequences</taxon>
        <taxon>metagenomes</taxon>
        <taxon>organismal metagenomes</taxon>
    </lineage>
</organism>
<gene>
    <name evidence="1" type="ORF">EVA_03946</name>
</gene>
<dbReference type="InterPro" id="IPR037481">
    <property type="entry name" value="LacX"/>
</dbReference>
<dbReference type="PANTHER" id="PTHR11122">
    <property type="entry name" value="APOSPORY-ASSOCIATED PROTEIN C-RELATED"/>
    <property type="match status" value="1"/>
</dbReference>
<dbReference type="AlphaFoldDB" id="J9GJQ1"/>
<reference evidence="1" key="1">
    <citation type="journal article" date="2012" name="PLoS ONE">
        <title>Gene sets for utilization of primary and secondary nutrition supplies in the distal gut of endangered iberian lynx.</title>
        <authorList>
            <person name="Alcaide M."/>
            <person name="Messina E."/>
            <person name="Richter M."/>
            <person name="Bargiela R."/>
            <person name="Peplies J."/>
            <person name="Huws S.A."/>
            <person name="Newbold C.J."/>
            <person name="Golyshin P.N."/>
            <person name="Simon M.A."/>
            <person name="Lopez G."/>
            <person name="Yakimov M.M."/>
            <person name="Ferrer M."/>
        </authorList>
    </citation>
    <scope>NUCLEOTIDE SEQUENCE</scope>
</reference>
<dbReference type="InterPro" id="IPR011013">
    <property type="entry name" value="Gal_mutarotase_sf_dom"/>
</dbReference>
<dbReference type="PANTHER" id="PTHR11122:SF13">
    <property type="entry name" value="GLUCOSE-6-PHOSPHATE 1-EPIMERASE"/>
    <property type="match status" value="1"/>
</dbReference>
<protein>
    <submittedName>
        <fullName evidence="1">Aldose epimerase family protein</fullName>
    </submittedName>
</protein>
<evidence type="ECO:0000313" key="1">
    <source>
        <dbReference type="EMBL" id="EJX07942.1"/>
    </source>
</evidence>
<dbReference type="CDD" id="cd09024">
    <property type="entry name" value="Aldose_epim_lacX"/>
    <property type="match status" value="1"/>
</dbReference>
<accession>J9GJQ1</accession>
<name>J9GJQ1_9ZZZZ</name>
<sequence>METISNSILTVDVSAHGAELQSIRKDGQEYLWQGDARFWGRRSPVLFPTVGRVWDNQFRHAGNVYEMGQHGFARDTDFQITYQGDDGIVYWLESTPDTLGKYPFPFRLMIGYLLEGNRLHVKWRVENRGALEMPFQIGAHPAFYLPDFQPEAELRGYFALGRTEHAQGQTHLDYLVPVEKGCTDGQSHPLTLDADGLLPITPHTFDCDTYIFDRKQLNKVTLLGPDRKPHLSLEFDTPLVALWSPTVAHPDCPFVCIEPWYGRCDRVGYTGEWKDRECMQILPPKGVFDVSYTIVIE</sequence>